<evidence type="ECO:0000256" key="1">
    <source>
        <dbReference type="ARBA" id="ARBA00022801"/>
    </source>
</evidence>
<dbReference type="Pfam" id="PF12706">
    <property type="entry name" value="Lactamase_B_2"/>
    <property type="match status" value="1"/>
</dbReference>
<dbReference type="EMBL" id="JACCEL010000002">
    <property type="protein sequence ID" value="MBG9977427.1"/>
    <property type="molecule type" value="Genomic_DNA"/>
</dbReference>
<dbReference type="Gene3D" id="3.60.15.10">
    <property type="entry name" value="Ribonuclease Z/Hydroxyacylglutathione hydrolase-like"/>
    <property type="match status" value="1"/>
</dbReference>
<feature type="domain" description="Metallo-beta-lactamase" evidence="3">
    <location>
        <begin position="7"/>
        <end position="193"/>
    </location>
</feature>
<reference evidence="4 5" key="1">
    <citation type="submission" date="2020-07" db="EMBL/GenBank/DDBJ databases">
        <title>Facklamia lactis sp. nov., isolated from raw milk.</title>
        <authorList>
            <person name="Doll E.V."/>
            <person name="Huptas C."/>
            <person name="Staib L."/>
            <person name="Wenning M."/>
            <person name="Scherer S."/>
        </authorList>
    </citation>
    <scope>NUCLEOTIDE SEQUENCE [LARGE SCALE GENOMIC DNA]</scope>
    <source>
        <strain evidence="4 5">DSM 104272</strain>
    </source>
</reference>
<accession>A0ABS0LHB4</accession>
<proteinExistence type="inferred from homology"/>
<organism evidence="4 5">
    <name type="scientific">Ruoffia tabacinasalis</name>
    <dbReference type="NCBI Taxonomy" id="87458"/>
    <lineage>
        <taxon>Bacteria</taxon>
        <taxon>Bacillati</taxon>
        <taxon>Bacillota</taxon>
        <taxon>Bacilli</taxon>
        <taxon>Lactobacillales</taxon>
        <taxon>Aerococcaceae</taxon>
        <taxon>Ruoffia</taxon>
    </lineage>
</organism>
<dbReference type="HAMAP" id="MF_00457">
    <property type="entry name" value="UPF0173"/>
    <property type="match status" value="1"/>
</dbReference>
<dbReference type="InterPro" id="IPR001279">
    <property type="entry name" value="Metallo-B-lactamas"/>
</dbReference>
<sequence>MKASFHGHAVVRLELNDGTKILIDPFITGNGLTDLDANTVEADVILLTHGHSDHLGDTVDIAKRTGAKVISTVEIVNYLATLGLEDLHGMQPGGAHEFDFGKVKMTPAIHGSSIDIDGKPFTLGLATGLLITADDQTVYHVGDTALYSDMKLIGERNEIDLAFIPIGDNFTMGPDDAAVAAKWLQAKNVVPIHYNTFPLIEQDPIVFIDMLDKDVGFVPQIGETIDF</sequence>
<dbReference type="PANTHER" id="PTHR43546:SF3">
    <property type="entry name" value="UPF0173 METAL-DEPENDENT HYDROLASE MJ1163"/>
    <property type="match status" value="1"/>
</dbReference>
<dbReference type="SMART" id="SM00849">
    <property type="entry name" value="Lactamase_B"/>
    <property type="match status" value="1"/>
</dbReference>
<keyword evidence="1 2" id="KW-0378">Hydrolase</keyword>
<dbReference type="RefSeq" id="WP_197103487.1">
    <property type="nucleotide sequence ID" value="NZ_JACCEL010000002.1"/>
</dbReference>
<dbReference type="Proteomes" id="UP000823401">
    <property type="component" value="Unassembled WGS sequence"/>
</dbReference>
<keyword evidence="5" id="KW-1185">Reference proteome</keyword>
<evidence type="ECO:0000313" key="4">
    <source>
        <dbReference type="EMBL" id="MBG9977427.1"/>
    </source>
</evidence>
<comment type="similarity">
    <text evidence="2">Belongs to the UPF0173 family.</text>
</comment>
<dbReference type="PANTHER" id="PTHR43546">
    <property type="entry name" value="UPF0173 METAL-DEPENDENT HYDROLASE MJ1163-RELATED"/>
    <property type="match status" value="1"/>
</dbReference>
<name>A0ABS0LHB4_9LACT</name>
<comment type="caution">
    <text evidence="4">The sequence shown here is derived from an EMBL/GenBank/DDBJ whole genome shotgun (WGS) entry which is preliminary data.</text>
</comment>
<protein>
    <recommendedName>
        <fullName evidence="2">UPF0173 metal-dependent hydrolase HYQ42_01400</fullName>
    </recommendedName>
</protein>
<dbReference type="InterPro" id="IPR022877">
    <property type="entry name" value="UPF0173"/>
</dbReference>
<evidence type="ECO:0000313" key="5">
    <source>
        <dbReference type="Proteomes" id="UP000823401"/>
    </source>
</evidence>
<evidence type="ECO:0000256" key="2">
    <source>
        <dbReference type="HAMAP-Rule" id="MF_00457"/>
    </source>
</evidence>
<evidence type="ECO:0000259" key="3">
    <source>
        <dbReference type="SMART" id="SM00849"/>
    </source>
</evidence>
<dbReference type="SUPFAM" id="SSF56281">
    <property type="entry name" value="Metallo-hydrolase/oxidoreductase"/>
    <property type="match status" value="1"/>
</dbReference>
<gene>
    <name evidence="4" type="ORF">HYQ42_01400</name>
</gene>
<dbReference type="InterPro" id="IPR036866">
    <property type="entry name" value="RibonucZ/Hydroxyglut_hydro"/>
</dbReference>
<dbReference type="GO" id="GO:0016787">
    <property type="term" value="F:hydrolase activity"/>
    <property type="evidence" value="ECO:0007669"/>
    <property type="project" value="UniProtKB-KW"/>
</dbReference>
<dbReference type="InterPro" id="IPR050114">
    <property type="entry name" value="UPF0173_UPF0282_UlaG_hydrolase"/>
</dbReference>
<dbReference type="NCBIfam" id="NF001911">
    <property type="entry name" value="PRK00685.1"/>
    <property type="match status" value="1"/>
</dbReference>